<dbReference type="AlphaFoldDB" id="A0A1G8AQD7"/>
<dbReference type="EMBL" id="LT629692">
    <property type="protein sequence ID" value="SDH23137.1"/>
    <property type="molecule type" value="Genomic_DNA"/>
</dbReference>
<dbReference type="Proteomes" id="UP000199009">
    <property type="component" value="Chromosome I"/>
</dbReference>
<organism evidence="1 2">
    <name type="scientific">Microbacterium pygmaeum</name>
    <dbReference type="NCBI Taxonomy" id="370764"/>
    <lineage>
        <taxon>Bacteria</taxon>
        <taxon>Bacillati</taxon>
        <taxon>Actinomycetota</taxon>
        <taxon>Actinomycetes</taxon>
        <taxon>Micrococcales</taxon>
        <taxon>Microbacteriaceae</taxon>
        <taxon>Microbacterium</taxon>
    </lineage>
</organism>
<gene>
    <name evidence="1" type="ORF">SAMN04489810_2451</name>
</gene>
<sequence>MDEDRRNLMLRIEIISAYLKALEDPEKLMRVCAD</sequence>
<keyword evidence="2" id="KW-1185">Reference proteome</keyword>
<evidence type="ECO:0000313" key="1">
    <source>
        <dbReference type="EMBL" id="SDH23137.1"/>
    </source>
</evidence>
<reference evidence="1 2" key="1">
    <citation type="submission" date="2016-10" db="EMBL/GenBank/DDBJ databases">
        <authorList>
            <person name="de Groot N.N."/>
        </authorList>
    </citation>
    <scope>NUCLEOTIDE SEQUENCE [LARGE SCALE GENOMIC DNA]</scope>
    <source>
        <strain evidence="1 2">DSM 23142</strain>
    </source>
</reference>
<evidence type="ECO:0000313" key="2">
    <source>
        <dbReference type="Proteomes" id="UP000199009"/>
    </source>
</evidence>
<protein>
    <submittedName>
        <fullName evidence="1">Uncharacterized protein</fullName>
    </submittedName>
</protein>
<accession>A0A1G8AQD7</accession>
<name>A0A1G8AQD7_9MICO</name>
<proteinExistence type="predicted"/>